<feature type="compositionally biased region" description="Acidic residues" evidence="1">
    <location>
        <begin position="184"/>
        <end position="200"/>
    </location>
</feature>
<feature type="region of interest" description="Disordered" evidence="1">
    <location>
        <begin position="1"/>
        <end position="200"/>
    </location>
</feature>
<feature type="region of interest" description="Disordered" evidence="1">
    <location>
        <begin position="272"/>
        <end position="298"/>
    </location>
</feature>
<feature type="compositionally biased region" description="Basic and acidic residues" evidence="1">
    <location>
        <begin position="72"/>
        <end position="89"/>
    </location>
</feature>
<feature type="region of interest" description="Disordered" evidence="1">
    <location>
        <begin position="796"/>
        <end position="840"/>
    </location>
</feature>
<feature type="region of interest" description="Disordered" evidence="1">
    <location>
        <begin position="624"/>
        <end position="679"/>
    </location>
</feature>
<feature type="compositionally biased region" description="Basic residues" evidence="1">
    <location>
        <begin position="649"/>
        <end position="660"/>
    </location>
</feature>
<dbReference type="EMBL" id="HBNS01023085">
    <property type="protein sequence ID" value="CAE4613599.1"/>
    <property type="molecule type" value="Transcribed_RNA"/>
</dbReference>
<feature type="compositionally biased region" description="Basic residues" evidence="1">
    <location>
        <begin position="905"/>
        <end position="920"/>
    </location>
</feature>
<feature type="compositionally biased region" description="Low complexity" evidence="1">
    <location>
        <begin position="715"/>
        <end position="727"/>
    </location>
</feature>
<organism evidence="2">
    <name type="scientific">Ditylum brightwellii</name>
    <dbReference type="NCBI Taxonomy" id="49249"/>
    <lineage>
        <taxon>Eukaryota</taxon>
        <taxon>Sar</taxon>
        <taxon>Stramenopiles</taxon>
        <taxon>Ochrophyta</taxon>
        <taxon>Bacillariophyta</taxon>
        <taxon>Mediophyceae</taxon>
        <taxon>Lithodesmiophycidae</taxon>
        <taxon>Lithodesmiales</taxon>
        <taxon>Lithodesmiaceae</taxon>
        <taxon>Ditylum</taxon>
    </lineage>
</organism>
<feature type="region of interest" description="Disordered" evidence="1">
    <location>
        <begin position="863"/>
        <end position="946"/>
    </location>
</feature>
<feature type="compositionally biased region" description="Polar residues" evidence="1">
    <location>
        <begin position="1"/>
        <end position="12"/>
    </location>
</feature>
<accession>A0A7S4V886</accession>
<feature type="compositionally biased region" description="Basic and acidic residues" evidence="1">
    <location>
        <begin position="15"/>
        <end position="63"/>
    </location>
</feature>
<evidence type="ECO:0000313" key="2">
    <source>
        <dbReference type="EMBL" id="CAE4613599.1"/>
    </source>
</evidence>
<reference evidence="2" key="1">
    <citation type="submission" date="2021-01" db="EMBL/GenBank/DDBJ databases">
        <authorList>
            <person name="Corre E."/>
            <person name="Pelletier E."/>
            <person name="Niang G."/>
            <person name="Scheremetjew M."/>
            <person name="Finn R."/>
            <person name="Kale V."/>
            <person name="Holt S."/>
            <person name="Cochrane G."/>
            <person name="Meng A."/>
            <person name="Brown T."/>
            <person name="Cohen L."/>
        </authorList>
    </citation>
    <scope>NUCLEOTIDE SEQUENCE</scope>
    <source>
        <strain evidence="2">GSO104</strain>
    </source>
</reference>
<sequence>MLELNNLLSATTPHPCEKRKKDNEKPEVKAHKKFESSASKLDDKENKHATSLEPNKNENHEVVDLCSSEEDNNNKNRRTTDHLIGDRKSSRVSPRRTTRSTSTVKEFKSVERVKSTGPKKDASANTDAARKKHKHGNVVEKVRRKRRHEEDGSSTDNGDDANESILDLESKKSNNADVVVIDESNNDDNDSVVDDSDSDYENMSILDLTVGIVSANDNDGDNDSDEEHSNLPKLPSFKRSINTKGLRARVRICPPRMSLSVRRRERKSVFLPLMDYSSSPEEEDPPPQRKKTSSLPLCKNFPPKGPDYRHDNYVASCSFSARHPGSYNSIFTENHSCSFTPIEDISKEKNLNIITPECKFDSQLPSVSPTNLFDHLNEKTRPVSTPAMSIVRKQTKRKLLCEMDPDELHAYRLEGGLLEEKEEDSDKIQEIEKDSISLDALSEENAIDAFYSFSNETLTVETITALATTEKKPVEMLKASLVLFKLKLGDDALESLNIPDLQGTKSVWSISCAYVKMIRKWAVEGGAATLSVKKTKARRKKNDSPCKPAVATANDEEMQMVKAAMRAHAEEKPKEIRSTKKLTTSGVDDHTSSRSTVVTTNDEQMQMLKAAMRIHMEEQSKDMRSTAVAGEEKKNKRIVATPLTPLTKNTKKKTRTKKRSTAGVDNDTSSQSTVVTTNDEQMQMLKAAMRIHMEEQSKDMRSTAGENENEAKTKSSSSPPLNNGSLNRKPEASSLDAHVKKRAPSSTSVSSCKKRKVSPSKKQCANDKIISCKINGLTRSPSLVEVQQRTATLTSESACKMGSSSKKRSANENASSHMVEELIRSPSPVEAKQRSVSPNASNRRKVIAVWKEYIHCMSELNPSQKTEHVQCKGERPSIGRSDIKSEKQNGLPISNTVLSDDNKRKTTAVKKKVATPRAQRKSNSYPASKQPKRKGNTNEESSSIVSLKKVTTSETVAGKVVASTESFSKRRHEHFRKDDPSCNQNNPIHISGNRSRECVPKSKTSFEDAESEENYSIPAGRNSFAPLVGVSTAAIPSDDSLRIVRRETSCDSTKRIYSQQTWQNPLHFSHIPSSPLLSAQCPPLSSFEQTSTSYQRSSRQSPREVSPREVIIEPYGLDYRDVCEQLRYFSQYINSPDILMEKLQKAYGKYWRDILMQCIMPVDSIRFDTSTVTLPCITHRLKHDAISPNWSNHSLVVTHFLDDATIQAFAAFLQEGNCSREAHVFTDSRGYRLGVPSLSSHSYPANCHFNGFLR</sequence>
<evidence type="ECO:0000256" key="1">
    <source>
        <dbReference type="SAM" id="MobiDB-lite"/>
    </source>
</evidence>
<feature type="region of interest" description="Disordered" evidence="1">
    <location>
        <begin position="968"/>
        <end position="998"/>
    </location>
</feature>
<name>A0A7S4V886_9STRA</name>
<protein>
    <submittedName>
        <fullName evidence="2">Uncharacterized protein</fullName>
    </submittedName>
</protein>
<feature type="compositionally biased region" description="Basic and acidic residues" evidence="1">
    <location>
        <begin position="624"/>
        <end position="634"/>
    </location>
</feature>
<feature type="compositionally biased region" description="Polar residues" evidence="1">
    <location>
        <begin position="666"/>
        <end position="679"/>
    </location>
</feature>
<feature type="compositionally biased region" description="Basic and acidic residues" evidence="1">
    <location>
        <begin position="105"/>
        <end position="122"/>
    </location>
</feature>
<dbReference type="AlphaFoldDB" id="A0A7S4V886"/>
<gene>
    <name evidence="2" type="ORF">DBRI00130_LOCUS18237</name>
</gene>
<feature type="compositionally biased region" description="Basic residues" evidence="1">
    <location>
        <begin position="130"/>
        <end position="147"/>
    </location>
</feature>
<feature type="compositionally biased region" description="Basic and acidic residues" evidence="1">
    <location>
        <begin position="865"/>
        <end position="887"/>
    </location>
</feature>
<feature type="region of interest" description="Disordered" evidence="1">
    <location>
        <begin position="214"/>
        <end position="237"/>
    </location>
</feature>
<feature type="region of interest" description="Disordered" evidence="1">
    <location>
        <begin position="696"/>
        <end position="760"/>
    </location>
</feature>
<proteinExistence type="predicted"/>